<dbReference type="CDD" id="cd02573">
    <property type="entry name" value="PseudoU_synth_EcTruB"/>
    <property type="match status" value="1"/>
</dbReference>
<dbReference type="PANTHER" id="PTHR13767">
    <property type="entry name" value="TRNA-PSEUDOURIDINE SYNTHASE"/>
    <property type="match status" value="1"/>
</dbReference>
<evidence type="ECO:0000313" key="10">
    <source>
        <dbReference type="Proteomes" id="UP001163152"/>
    </source>
</evidence>
<dbReference type="RefSeq" id="WP_268608607.1">
    <property type="nucleotide sequence ID" value="NZ_CP113797.1"/>
</dbReference>
<evidence type="ECO:0000256" key="1">
    <source>
        <dbReference type="ARBA" id="ARBA00000385"/>
    </source>
</evidence>
<evidence type="ECO:0000256" key="3">
    <source>
        <dbReference type="ARBA" id="ARBA00022694"/>
    </source>
</evidence>
<comment type="function">
    <text evidence="5">Responsible for synthesis of pseudouridine from uracil-55 in the psi GC loop of transfer RNAs.</text>
</comment>
<dbReference type="HAMAP" id="MF_01080">
    <property type="entry name" value="TruB_bact"/>
    <property type="match status" value="1"/>
</dbReference>
<dbReference type="AlphaFoldDB" id="A0A9E9C3K3"/>
<evidence type="ECO:0000259" key="8">
    <source>
        <dbReference type="Pfam" id="PF16198"/>
    </source>
</evidence>
<gene>
    <name evidence="5 9" type="primary">truB</name>
    <name evidence="9" type="ORF">OXH18_18010</name>
</gene>
<accession>A0A9E9C3K3</accession>
<dbReference type="GO" id="GO:1990481">
    <property type="term" value="P:mRNA pseudouridine synthesis"/>
    <property type="evidence" value="ECO:0007669"/>
    <property type="project" value="TreeGrafter"/>
</dbReference>
<dbReference type="InterPro" id="IPR020103">
    <property type="entry name" value="PsdUridine_synth_cat_dom_sf"/>
</dbReference>
<dbReference type="SUPFAM" id="SSF55120">
    <property type="entry name" value="Pseudouridine synthase"/>
    <property type="match status" value="1"/>
</dbReference>
<proteinExistence type="inferred from homology"/>
<name>A0A9E9C3K3_9CYAN</name>
<evidence type="ECO:0000313" key="9">
    <source>
        <dbReference type="EMBL" id="WAL59056.1"/>
    </source>
</evidence>
<keyword evidence="4 5" id="KW-0413">Isomerase</keyword>
<dbReference type="GO" id="GO:0003723">
    <property type="term" value="F:RNA binding"/>
    <property type="evidence" value="ECO:0007669"/>
    <property type="project" value="InterPro"/>
</dbReference>
<protein>
    <recommendedName>
        <fullName evidence="5">tRNA pseudouridine synthase B</fullName>
        <ecNumber evidence="5">5.4.99.25</ecNumber>
    </recommendedName>
    <alternativeName>
        <fullName evidence="5">tRNA pseudouridine(55) synthase</fullName>
        <shortName evidence="5">Psi55 synthase</shortName>
    </alternativeName>
    <alternativeName>
        <fullName evidence="5">tRNA pseudouridylate synthase</fullName>
    </alternativeName>
    <alternativeName>
        <fullName evidence="5">tRNA-uridine isomerase</fullName>
    </alternativeName>
</protein>
<keyword evidence="3 5" id="KW-0819">tRNA processing</keyword>
<dbReference type="InterPro" id="IPR015240">
    <property type="entry name" value="tRNA_sdUridine_synth_fam1_C"/>
</dbReference>
<feature type="domain" description="tRNA pseudouridylate synthase B C-terminal" evidence="8">
    <location>
        <begin position="174"/>
        <end position="216"/>
    </location>
</feature>
<dbReference type="InterPro" id="IPR032819">
    <property type="entry name" value="TruB_C"/>
</dbReference>
<evidence type="ECO:0000256" key="5">
    <source>
        <dbReference type="HAMAP-Rule" id="MF_01080"/>
    </source>
</evidence>
<dbReference type="Pfam" id="PF16198">
    <property type="entry name" value="TruB_C_2"/>
    <property type="match status" value="1"/>
</dbReference>
<feature type="domain" description="Pseudouridine synthase II N-terminal" evidence="6">
    <location>
        <begin position="23"/>
        <end position="173"/>
    </location>
</feature>
<dbReference type="InterPro" id="IPR002501">
    <property type="entry name" value="PsdUridine_synth_N"/>
</dbReference>
<evidence type="ECO:0000259" key="7">
    <source>
        <dbReference type="Pfam" id="PF09157"/>
    </source>
</evidence>
<dbReference type="Proteomes" id="UP001163152">
    <property type="component" value="Chromosome"/>
</dbReference>
<dbReference type="Pfam" id="PF01509">
    <property type="entry name" value="TruB_N"/>
    <property type="match status" value="1"/>
</dbReference>
<comment type="similarity">
    <text evidence="2 5">Belongs to the pseudouridine synthase TruB family. Type 1 subfamily.</text>
</comment>
<organism evidence="9 10">
    <name type="scientific">Thermocoleostomius sinensis A174</name>
    <dbReference type="NCBI Taxonomy" id="2016057"/>
    <lineage>
        <taxon>Bacteria</taxon>
        <taxon>Bacillati</taxon>
        <taxon>Cyanobacteriota</taxon>
        <taxon>Cyanophyceae</taxon>
        <taxon>Oculatellales</taxon>
        <taxon>Oculatellaceae</taxon>
        <taxon>Thermocoleostomius</taxon>
    </lineage>
</organism>
<evidence type="ECO:0000259" key="6">
    <source>
        <dbReference type="Pfam" id="PF01509"/>
    </source>
</evidence>
<keyword evidence="10" id="KW-1185">Reference proteome</keyword>
<sequence>MQGFINLNKPFGLTSHDCVARLRKLLRLRKVGHGGTLDPSATGVLPIAVGKATRLLQYLPTDKAYKATIQFGVQTATDDLEGDVLATHPADNLTLEQVQPHLARFQGTIEQIPPSYSAIQVGGKRLYDLARAGEAVEAPMRTVQVYQIEILDWRSGQFPELDVWIACGSGTYIRSIARDLGAAIGTGGTLAALLRTQSSGFELSQSLTLEALTEQIETKTFQPIPPTMALQHLPSIVLSDSLAQRWRQGQRIYWQEVTSLQLKPASPTTWLSLGETDRLYRIQEAGDQFLGIATYGIRHEEERLLPKLVWETGT</sequence>
<dbReference type="GO" id="GO:0160148">
    <property type="term" value="F:tRNA pseudouridine(55) synthase activity"/>
    <property type="evidence" value="ECO:0007669"/>
    <property type="project" value="UniProtKB-EC"/>
</dbReference>
<comment type="catalytic activity">
    <reaction evidence="1 5">
        <text>uridine(55) in tRNA = pseudouridine(55) in tRNA</text>
        <dbReference type="Rhea" id="RHEA:42532"/>
        <dbReference type="Rhea" id="RHEA-COMP:10101"/>
        <dbReference type="Rhea" id="RHEA-COMP:10102"/>
        <dbReference type="ChEBI" id="CHEBI:65314"/>
        <dbReference type="ChEBI" id="CHEBI:65315"/>
        <dbReference type="EC" id="5.4.99.25"/>
    </reaction>
</comment>
<dbReference type="KEGG" id="tsin:OXH18_18010"/>
<dbReference type="EMBL" id="CP113797">
    <property type="protein sequence ID" value="WAL59056.1"/>
    <property type="molecule type" value="Genomic_DNA"/>
</dbReference>
<dbReference type="InterPro" id="IPR014780">
    <property type="entry name" value="tRNA_psdUridine_synth_TruB"/>
</dbReference>
<dbReference type="Pfam" id="PF09157">
    <property type="entry name" value="TruB-C_2"/>
    <property type="match status" value="1"/>
</dbReference>
<dbReference type="GO" id="GO:0031119">
    <property type="term" value="P:tRNA pseudouridine synthesis"/>
    <property type="evidence" value="ECO:0007669"/>
    <property type="project" value="UniProtKB-UniRule"/>
</dbReference>
<feature type="domain" description="tRNA pseudouridine synthase II TruB subfamily 1 C-terminal" evidence="7">
    <location>
        <begin position="234"/>
        <end position="294"/>
    </location>
</feature>
<dbReference type="EC" id="5.4.99.25" evidence="5"/>
<feature type="active site" description="Nucleophile" evidence="5">
    <location>
        <position position="38"/>
    </location>
</feature>
<reference evidence="9" key="1">
    <citation type="submission" date="2022-12" db="EMBL/GenBank/DDBJ databases">
        <title>Polyphasic identification of a Novel Hot-Spring Cyanobacterium Ocullathermofonsia sinensis gen nov. sp. nov. and Genomic Insights on its Adaptations to the Thermal Habitat.</title>
        <authorList>
            <person name="Daroch M."/>
            <person name="Tang J."/>
            <person name="Jiang Y."/>
        </authorList>
    </citation>
    <scope>NUCLEOTIDE SEQUENCE</scope>
    <source>
        <strain evidence="9">PKUAC-SCTA174</strain>
    </source>
</reference>
<evidence type="ECO:0000256" key="2">
    <source>
        <dbReference type="ARBA" id="ARBA00005642"/>
    </source>
</evidence>
<dbReference type="FunFam" id="3.30.2350.10:FF:000011">
    <property type="entry name" value="tRNA pseudouridine synthase B"/>
    <property type="match status" value="1"/>
</dbReference>
<evidence type="ECO:0000256" key="4">
    <source>
        <dbReference type="ARBA" id="ARBA00023235"/>
    </source>
</evidence>
<dbReference type="NCBIfam" id="TIGR00431">
    <property type="entry name" value="TruB"/>
    <property type="match status" value="1"/>
</dbReference>
<dbReference type="Gene3D" id="3.30.2350.10">
    <property type="entry name" value="Pseudouridine synthase"/>
    <property type="match status" value="1"/>
</dbReference>
<dbReference type="PANTHER" id="PTHR13767:SF2">
    <property type="entry name" value="PSEUDOURIDYLATE SYNTHASE TRUB1"/>
    <property type="match status" value="1"/>
</dbReference>